<dbReference type="AlphaFoldDB" id="A0A3N4MS39"/>
<dbReference type="EMBL" id="RMBX01000001">
    <property type="protein sequence ID" value="RPD42950.1"/>
    <property type="molecule type" value="Genomic_DNA"/>
</dbReference>
<reference evidence="2" key="1">
    <citation type="submission" date="2018-11" db="EMBL/GenBank/DDBJ databases">
        <title>Chitinophaga lutea sp.nov., isolate from arsenic contaminated soil.</title>
        <authorList>
            <person name="Zong Y."/>
        </authorList>
    </citation>
    <scope>NUCLEOTIDE SEQUENCE [LARGE SCALE GENOMIC DNA]</scope>
    <source>
        <strain evidence="2">YLT18</strain>
    </source>
</reference>
<comment type="caution">
    <text evidence="1">The sequence shown here is derived from an EMBL/GenBank/DDBJ whole genome shotgun (WGS) entry which is preliminary data.</text>
</comment>
<dbReference type="Proteomes" id="UP000279089">
    <property type="component" value="Unassembled WGS sequence"/>
</dbReference>
<protein>
    <submittedName>
        <fullName evidence="1">Uncharacterized protein</fullName>
    </submittedName>
</protein>
<dbReference type="Gene3D" id="2.60.120.260">
    <property type="entry name" value="Galactose-binding domain-like"/>
    <property type="match status" value="1"/>
</dbReference>
<name>A0A3N4MS39_9BACT</name>
<keyword evidence="2" id="KW-1185">Reference proteome</keyword>
<gene>
    <name evidence="1" type="ORF">EG028_01250</name>
</gene>
<proteinExistence type="predicted"/>
<organism evidence="1 2">
    <name type="scientific">Chitinophaga barathri</name>
    <dbReference type="NCBI Taxonomy" id="1647451"/>
    <lineage>
        <taxon>Bacteria</taxon>
        <taxon>Pseudomonadati</taxon>
        <taxon>Bacteroidota</taxon>
        <taxon>Chitinophagia</taxon>
        <taxon>Chitinophagales</taxon>
        <taxon>Chitinophagaceae</taxon>
        <taxon>Chitinophaga</taxon>
    </lineage>
</organism>
<accession>A0A3N4MS39</accession>
<dbReference type="OrthoDB" id="3796513at2"/>
<evidence type="ECO:0000313" key="1">
    <source>
        <dbReference type="EMBL" id="RPD42950.1"/>
    </source>
</evidence>
<dbReference type="RefSeq" id="WP_120514222.1">
    <property type="nucleotide sequence ID" value="NZ_QXZY01000001.1"/>
</dbReference>
<evidence type="ECO:0000313" key="2">
    <source>
        <dbReference type="Proteomes" id="UP000279089"/>
    </source>
</evidence>
<sequence length="1108" mass="123130">MIKKMLLAWMLTVGFTTTKAQRSYFMEAEDFSIRGGWIIEKPVGGGVSGRHILRVISGGVKAADALTVIRVKEAGEYTIWAKTLDYPDNRPGTRLFRVLVNNEPMAQESGRHGQASWQWEKAGTVRMDTGENVIQLRDTRGNYPRVDALFLSAENITPDKANLQPYKTTQVPIQLTPTPLPGAGARKMKANADVVAVLENENIKLEILQAGGLMTRTAIRQKGQWQYLDAATEENRILLLSADDPQITFGGFIPGWNGSLGYSSFNCKGKTYTVMLPENLGNPFLSGRLTAFTPVKAEKAGSGQMLVTYQSADGQTINGSWSLQPGQRHLQLTLEYKAPQAAFYSMAVGALQGVMEKEVTSIQLPPMYQYQRLPQQPVLLPSALMPQPLAMIELKEKGLTVFISGTKESFPVDWGISNTSPMGFGIRNEKNEIQPVAFSPVPGLDNSKLKAGEVIRRSFAIGALPSGWNDALEYISDSVYTVKDYRRQQTSLTETVFNITDLIRNDTASGWATSLKGFYDIEVDPKVAPTVVQAAPLAVVSAAILARDEDFYIRRALPTIEYTLSRSGFRWAQKGMSKTAAAFSPYNSQFSTAYYEGLNKLLGEKNPWLKKIALPDDRIRRADGYAVSVPAWTQELAAYRLTGQKRRLDSAVAHAREFIGKEIYGHKDVPLGKVPFYNASFYAYWWDLPDLYDATGDQTFLDAAYAAAFHTLAGVRSYPLVEDTLQTIHPGNTFEGNTTLWWKGGEKYRLGFPRKPGDAPEKKVPAWLVSPVGLGFEQPVTFFPHGKEVRHVFMNSWAPHLLRLYEKGNRKIFEIYARNAVIGRFSNYPGYYATGYTDIPMQPGFPYKGPDVSSIYYHHIPPHLAFTMDYLVTEAMQRSGGKVRFPYVKQDGFVWFTNRMFGAGAGKVFDDEAVNLWLKKGLVHLSNPEVNYITGISGNRFWVILTSEAADAVNCRVELGEETPVTGRTASLYTADAKQVALPVEDRAVNVQLAGKGFAALSFPLSRQSAKTKSPALKEGMQVTDMGPGIGRCYTFRIRSPFGWDSIYGYLESAEGGSVTITLNHKEETISAYPFEWSFHPLQTGEEAHLKVRVKTKDGRTVEKTVVL</sequence>